<gene>
    <name evidence="3" type="ORF">BFL37_06545</name>
</gene>
<accession>A0A251YN21</accession>
<organism evidence="3 4">
    <name type="scientific">Clavibacter michiganensis</name>
    <dbReference type="NCBI Taxonomy" id="28447"/>
    <lineage>
        <taxon>Bacteria</taxon>
        <taxon>Bacillati</taxon>
        <taxon>Actinomycetota</taxon>
        <taxon>Actinomycetes</taxon>
        <taxon>Micrococcales</taxon>
        <taxon>Microbacteriaceae</taxon>
        <taxon>Clavibacter</taxon>
    </lineage>
</organism>
<feature type="compositionally biased region" description="Basic and acidic residues" evidence="1">
    <location>
        <begin position="1"/>
        <end position="13"/>
    </location>
</feature>
<keyword evidence="4" id="KW-1185">Reference proteome</keyword>
<sequence length="165" mass="17148">MQKPEATVRDRRPAARPPLHHRSRPLRFLSATAALLACASLLVACTAGSPTVIGEPYAGAGPGTLGPDGTHDTTPTLGWIEPGVRFFVTTYGSSTCPYAPTALDEDGGALEIEMTATGGGACTADSGPTSYALALPPALRATDPISVTLRFESAPTQELTLERER</sequence>
<reference evidence="3 4" key="1">
    <citation type="submission" date="2016-08" db="EMBL/GenBank/DDBJ databases">
        <title>Genome sequence of Clavibacter michiganensis spp strain CFBP8019.</title>
        <authorList>
            <person name="Thapa S.P."/>
            <person name="Coaker G."/>
            <person name="Jacques M.-A."/>
        </authorList>
    </citation>
    <scope>NUCLEOTIDE SEQUENCE [LARGE SCALE GENOMIC DNA]</scope>
    <source>
        <strain evidence="3">CFBP8019</strain>
    </source>
</reference>
<dbReference type="Proteomes" id="UP000195101">
    <property type="component" value="Unassembled WGS sequence"/>
</dbReference>
<comment type="caution">
    <text evidence="3">The sequence shown here is derived from an EMBL/GenBank/DDBJ whole genome shotgun (WGS) entry which is preliminary data.</text>
</comment>
<dbReference type="RefSeq" id="WP_086514334.1">
    <property type="nucleotide sequence ID" value="NZ_MDJZ01000011.1"/>
</dbReference>
<evidence type="ECO:0000256" key="1">
    <source>
        <dbReference type="SAM" id="MobiDB-lite"/>
    </source>
</evidence>
<evidence type="ECO:0000313" key="4">
    <source>
        <dbReference type="Proteomes" id="UP000195101"/>
    </source>
</evidence>
<feature type="chain" id="PRO_5038369308" description="Lipoprotein" evidence="2">
    <location>
        <begin position="45"/>
        <end position="165"/>
    </location>
</feature>
<proteinExistence type="predicted"/>
<feature type="region of interest" description="Disordered" evidence="1">
    <location>
        <begin position="1"/>
        <end position="21"/>
    </location>
</feature>
<dbReference type="EMBL" id="MDJZ01000011">
    <property type="protein sequence ID" value="OUE25641.1"/>
    <property type="molecule type" value="Genomic_DNA"/>
</dbReference>
<evidence type="ECO:0008006" key="5">
    <source>
        <dbReference type="Google" id="ProtNLM"/>
    </source>
</evidence>
<keyword evidence="2" id="KW-0732">Signal</keyword>
<dbReference type="AlphaFoldDB" id="A0A251YN21"/>
<evidence type="ECO:0000313" key="3">
    <source>
        <dbReference type="EMBL" id="OUE25641.1"/>
    </source>
</evidence>
<dbReference type="OrthoDB" id="5188731at2"/>
<name>A0A251YN21_9MICO</name>
<protein>
    <recommendedName>
        <fullName evidence="5">Lipoprotein</fullName>
    </recommendedName>
</protein>
<feature type="signal peptide" evidence="2">
    <location>
        <begin position="1"/>
        <end position="44"/>
    </location>
</feature>
<evidence type="ECO:0000256" key="2">
    <source>
        <dbReference type="SAM" id="SignalP"/>
    </source>
</evidence>